<dbReference type="SFLD" id="SFLDS00003">
    <property type="entry name" value="Haloacid_Dehalogenase"/>
    <property type="match status" value="1"/>
</dbReference>
<dbReference type="EMBL" id="PNHP01000001">
    <property type="protein sequence ID" value="PMC82442.1"/>
    <property type="molecule type" value="Genomic_DNA"/>
</dbReference>
<dbReference type="Gene3D" id="3.40.50.1000">
    <property type="entry name" value="HAD superfamily/HAD-like"/>
    <property type="match status" value="1"/>
</dbReference>
<dbReference type="InterPro" id="IPR023198">
    <property type="entry name" value="PGP-like_dom2"/>
</dbReference>
<organism evidence="1 2">
    <name type="scientific">Anaerococcus hydrogenalis</name>
    <dbReference type="NCBI Taxonomy" id="33029"/>
    <lineage>
        <taxon>Bacteria</taxon>
        <taxon>Bacillati</taxon>
        <taxon>Bacillota</taxon>
        <taxon>Tissierellia</taxon>
        <taxon>Tissierellales</taxon>
        <taxon>Peptoniphilaceae</taxon>
        <taxon>Anaerococcus</taxon>
    </lineage>
</organism>
<dbReference type="RefSeq" id="WP_102197511.1">
    <property type="nucleotide sequence ID" value="NZ_PNHP01000001.1"/>
</dbReference>
<dbReference type="NCBIfam" id="TIGR01549">
    <property type="entry name" value="HAD-SF-IA-v1"/>
    <property type="match status" value="1"/>
</dbReference>
<evidence type="ECO:0000313" key="2">
    <source>
        <dbReference type="Proteomes" id="UP000235658"/>
    </source>
</evidence>
<reference evidence="1 2" key="1">
    <citation type="submission" date="2017-09" db="EMBL/GenBank/DDBJ databases">
        <title>Bacterial strain isolated from the female urinary microbiota.</title>
        <authorList>
            <person name="Thomas-White K."/>
            <person name="Kumar N."/>
            <person name="Forster S."/>
            <person name="Putonti C."/>
            <person name="Lawley T."/>
            <person name="Wolfe A.J."/>
        </authorList>
    </citation>
    <scope>NUCLEOTIDE SEQUENCE [LARGE SCALE GENOMIC DNA]</scope>
    <source>
        <strain evidence="1 2">UMB0204</strain>
    </source>
</reference>
<dbReference type="Pfam" id="PF13419">
    <property type="entry name" value="HAD_2"/>
    <property type="match status" value="1"/>
</dbReference>
<dbReference type="PANTHER" id="PTHR47478">
    <property type="match status" value="1"/>
</dbReference>
<dbReference type="InterPro" id="IPR052550">
    <property type="entry name" value="Pyrimidine_5'-ntase_YjjG"/>
</dbReference>
<sequence>MIKAILIDIDDTILDFQKSSEKAFINTIKDFNLTYKDEYFSYFEQINSDLWRDQKLGKISIKNLFKKRSAMMIEYLGLGEDNNFFTETFSENLSHQAILVDGIEDLLSYLNNKYKLYAASNSVYKRQVSRLKKANLYNFFDGIFVSDTLGYEKPDGKFFEKIIDQIDFNKNEVIMIGDSLKSDIVGAKNAQIKSIWFSEKDTENKIYNYKVKNLSEIKKIL</sequence>
<dbReference type="PANTHER" id="PTHR47478:SF1">
    <property type="entry name" value="PYRIMIDINE 5'-NUCLEOTIDASE YJJG"/>
    <property type="match status" value="1"/>
</dbReference>
<comment type="caution">
    <text evidence="1">The sequence shown here is derived from an EMBL/GenBank/DDBJ whole genome shotgun (WGS) entry which is preliminary data.</text>
</comment>
<dbReference type="GO" id="GO:0008253">
    <property type="term" value="F:5'-nucleotidase activity"/>
    <property type="evidence" value="ECO:0007669"/>
    <property type="project" value="InterPro"/>
</dbReference>
<dbReference type="Proteomes" id="UP000235658">
    <property type="component" value="Unassembled WGS sequence"/>
</dbReference>
<dbReference type="Gene3D" id="1.10.150.240">
    <property type="entry name" value="Putative phosphatase, domain 2"/>
    <property type="match status" value="1"/>
</dbReference>
<dbReference type="InterPro" id="IPR006439">
    <property type="entry name" value="HAD-SF_hydro_IA"/>
</dbReference>
<gene>
    <name evidence="1" type="ORF">CJ192_01570</name>
</gene>
<dbReference type="InterPro" id="IPR036412">
    <property type="entry name" value="HAD-like_sf"/>
</dbReference>
<dbReference type="InterPro" id="IPR023214">
    <property type="entry name" value="HAD_sf"/>
</dbReference>
<proteinExistence type="predicted"/>
<dbReference type="NCBIfam" id="TIGR02254">
    <property type="entry name" value="YjjG_YfnB"/>
    <property type="match status" value="1"/>
</dbReference>
<accession>A0A2N6UKQ2</accession>
<dbReference type="SUPFAM" id="SSF56784">
    <property type="entry name" value="HAD-like"/>
    <property type="match status" value="1"/>
</dbReference>
<dbReference type="SFLD" id="SFLDG01129">
    <property type="entry name" value="C1.5:_HAD__Beta-PGM__Phosphata"/>
    <property type="match status" value="1"/>
</dbReference>
<dbReference type="AlphaFoldDB" id="A0A2N6UKQ2"/>
<name>A0A2N6UKQ2_9FIRM</name>
<dbReference type="InterPro" id="IPR041492">
    <property type="entry name" value="HAD_2"/>
</dbReference>
<dbReference type="GeneID" id="84577864"/>
<dbReference type="InterPro" id="IPR011951">
    <property type="entry name" value="HAD-SF_hydro_IA_YjjG/PynA"/>
</dbReference>
<protein>
    <submittedName>
        <fullName evidence="1">Noncanonical pyrimidine nucleotidase, YjjG family</fullName>
    </submittedName>
</protein>
<evidence type="ECO:0000313" key="1">
    <source>
        <dbReference type="EMBL" id="PMC82442.1"/>
    </source>
</evidence>